<feature type="non-terminal residue" evidence="1">
    <location>
        <position position="168"/>
    </location>
</feature>
<protein>
    <submittedName>
        <fullName evidence="1">(wild Malaysian banana) hypothetical protein</fullName>
    </submittedName>
</protein>
<accession>A0A8D7BAD2</accession>
<name>A0A8D7BAD2_MUSAM</name>
<organism evidence="1">
    <name type="scientific">Musa acuminata subsp. malaccensis</name>
    <name type="common">Wild banana</name>
    <name type="synonym">Musa malaccensis</name>
    <dbReference type="NCBI Taxonomy" id="214687"/>
    <lineage>
        <taxon>Eukaryota</taxon>
        <taxon>Viridiplantae</taxon>
        <taxon>Streptophyta</taxon>
        <taxon>Embryophyta</taxon>
        <taxon>Tracheophyta</taxon>
        <taxon>Spermatophyta</taxon>
        <taxon>Magnoliopsida</taxon>
        <taxon>Liliopsida</taxon>
        <taxon>Zingiberales</taxon>
        <taxon>Musaceae</taxon>
        <taxon>Musa</taxon>
    </lineage>
</organism>
<dbReference type="AlphaFoldDB" id="A0A8D7BAD2"/>
<reference evidence="1" key="1">
    <citation type="submission" date="2021-03" db="EMBL/GenBank/DDBJ databases">
        <authorList>
            <consortium name="Genoscope - CEA"/>
            <person name="William W."/>
        </authorList>
    </citation>
    <scope>NUCLEOTIDE SEQUENCE</scope>
    <source>
        <strain evidence="1">Doubled-haploid Pahang</strain>
    </source>
</reference>
<gene>
    <name evidence="1" type="ORF">GSMUA_10550.1</name>
</gene>
<proteinExistence type="predicted"/>
<dbReference type="EMBL" id="HG996475">
    <property type="protein sequence ID" value="CAG1864573.1"/>
    <property type="molecule type" value="Genomic_DNA"/>
</dbReference>
<sequence length="168" mass="18496">MNLSELKSRCIYIYHIYNVYMARTTLSLTGYIGNRQEKKKGRKSTRYSKVGVGLGVHAGRLQVDDLEGVAVLDDDVVHVDGLEAGEVLGEGDEVDGGALVKLEEVGFLVVALPPQSQQLPLQRRVGGDHLVGGRVQQRLSSNGRRLLVSRVLHQPHHPILEHPNPSHN</sequence>
<evidence type="ECO:0000313" key="1">
    <source>
        <dbReference type="EMBL" id="CAG1864573.1"/>
    </source>
</evidence>